<proteinExistence type="predicted"/>
<feature type="chain" id="PRO_5013369960" description="Transglutaminase-like domain-containing protein" evidence="1">
    <location>
        <begin position="22"/>
        <end position="480"/>
    </location>
</feature>
<evidence type="ECO:0000313" key="3">
    <source>
        <dbReference type="EMBL" id="SBW03646.1"/>
    </source>
</evidence>
<dbReference type="RefSeq" id="WP_296950135.1">
    <property type="nucleotide sequence ID" value="NZ_LT599021.1"/>
</dbReference>
<organism evidence="3">
    <name type="scientific">uncultured Dysgonomonas sp</name>
    <dbReference type="NCBI Taxonomy" id="206096"/>
    <lineage>
        <taxon>Bacteria</taxon>
        <taxon>Pseudomonadati</taxon>
        <taxon>Bacteroidota</taxon>
        <taxon>Bacteroidia</taxon>
        <taxon>Bacteroidales</taxon>
        <taxon>Dysgonomonadaceae</taxon>
        <taxon>Dysgonomonas</taxon>
        <taxon>environmental samples</taxon>
    </lineage>
</organism>
<gene>
    <name evidence="3" type="ORF">KL86DYS2_12473</name>
</gene>
<reference evidence="3" key="1">
    <citation type="submission" date="2016-04" db="EMBL/GenBank/DDBJ databases">
        <authorList>
            <person name="Evans L.H."/>
            <person name="Alamgir A."/>
            <person name="Owens N."/>
            <person name="Weber N.D."/>
            <person name="Virtaneva K."/>
            <person name="Barbian K."/>
            <person name="Babar A."/>
            <person name="Rosenke K."/>
        </authorList>
    </citation>
    <scope>NUCLEOTIDE SEQUENCE</scope>
    <source>
        <strain evidence="3">86-2</strain>
    </source>
</reference>
<evidence type="ECO:0000256" key="1">
    <source>
        <dbReference type="SAM" id="SignalP"/>
    </source>
</evidence>
<dbReference type="PANTHER" id="PTHR38339">
    <property type="entry name" value="TRANSGLUTAMINASE DOMAIN PROTEIN"/>
    <property type="match status" value="1"/>
</dbReference>
<dbReference type="PANTHER" id="PTHR38339:SF1">
    <property type="entry name" value="TRANSGLUTAMINASE-LIKE DOMAIN-CONTAINING PROTEIN"/>
    <property type="match status" value="1"/>
</dbReference>
<dbReference type="InterPro" id="IPR038765">
    <property type="entry name" value="Papain-like_cys_pep_sf"/>
</dbReference>
<dbReference type="Gene3D" id="3.10.620.30">
    <property type="match status" value="1"/>
</dbReference>
<dbReference type="InterPro" id="IPR002931">
    <property type="entry name" value="Transglutaminase-like"/>
</dbReference>
<dbReference type="EMBL" id="FLUL01000001">
    <property type="protein sequence ID" value="SBW03646.1"/>
    <property type="molecule type" value="Genomic_DNA"/>
</dbReference>
<accession>A0A212JW10</accession>
<protein>
    <recommendedName>
        <fullName evidence="2">Transglutaminase-like domain-containing protein</fullName>
    </recommendedName>
</protein>
<dbReference type="SUPFAM" id="SSF54001">
    <property type="entry name" value="Cysteine proteinases"/>
    <property type="match status" value="1"/>
</dbReference>
<sequence>MKAYILSIIILYFYVSTVSYAQQQVTINQINVEISKGNFDKSKKMIDLYIAQNSLSSEEIYNLNFKKDVLDRIAIDFSKNKSDVVEFIKKYYPDVNDKMLSKWENEKSLESMIINGEKKYMSRATPNLFRINKQAIKRKLEVDGNQKDELQNVLKTHLPSIVDGLKNTGSTQMPPVKMKVKYTVTLKPNVVPAGEMVRCWLPYPREDSRRQTDVKLLSVNDNNYVISPSDYAQRTLYMQKIAEKDKPLTFSFEFSYASAAEWFNIKPESIRDYDTNSDLYKEYTAEREAHIIFTDQIKRLSDLIIGNEKNPYLKVKKIFDFISDNYPWAGAREYSTISNIPEYVIENHHGDCGQVSLLFITLARYNGIPAKWQSGFMMHPNELNLHDWAEVYFEGIGWVPVDQSFGRRDLEMSNDIKYFYANGIDAYRWIVNDDYSQPLFPEKIYPRSETVDFQRGELEWRGGNIYFNQWNWDIDVEYLN</sequence>
<feature type="signal peptide" evidence="1">
    <location>
        <begin position="1"/>
        <end position="21"/>
    </location>
</feature>
<keyword evidence="1" id="KW-0732">Signal</keyword>
<evidence type="ECO:0000259" key="2">
    <source>
        <dbReference type="SMART" id="SM00460"/>
    </source>
</evidence>
<feature type="domain" description="Transglutaminase-like" evidence="2">
    <location>
        <begin position="344"/>
        <end position="405"/>
    </location>
</feature>
<dbReference type="SMART" id="SM00460">
    <property type="entry name" value="TGc"/>
    <property type="match status" value="1"/>
</dbReference>
<dbReference type="AlphaFoldDB" id="A0A212JW10"/>
<dbReference type="Pfam" id="PF01841">
    <property type="entry name" value="Transglut_core"/>
    <property type="match status" value="1"/>
</dbReference>
<name>A0A212JW10_9BACT</name>